<protein>
    <submittedName>
        <fullName evidence="1">Uncharacterized protein</fullName>
    </submittedName>
</protein>
<gene>
    <name evidence="1" type="ORF">N0V91_003921</name>
</gene>
<comment type="caution">
    <text evidence="1">The sequence shown here is derived from an EMBL/GenBank/DDBJ whole genome shotgun (WGS) entry which is preliminary data.</text>
</comment>
<dbReference type="AlphaFoldDB" id="A0A9W8ZHN0"/>
<organism evidence="1 2">
    <name type="scientific">Didymella pomorum</name>
    <dbReference type="NCBI Taxonomy" id="749634"/>
    <lineage>
        <taxon>Eukaryota</taxon>
        <taxon>Fungi</taxon>
        <taxon>Dikarya</taxon>
        <taxon>Ascomycota</taxon>
        <taxon>Pezizomycotina</taxon>
        <taxon>Dothideomycetes</taxon>
        <taxon>Pleosporomycetidae</taxon>
        <taxon>Pleosporales</taxon>
        <taxon>Pleosporineae</taxon>
        <taxon>Didymellaceae</taxon>
        <taxon>Didymella</taxon>
    </lineage>
</organism>
<dbReference type="EMBL" id="JAPEVA010000021">
    <property type="protein sequence ID" value="KAJ4407337.1"/>
    <property type="molecule type" value="Genomic_DNA"/>
</dbReference>
<accession>A0A9W8ZHN0</accession>
<dbReference type="OrthoDB" id="5314997at2759"/>
<evidence type="ECO:0000313" key="1">
    <source>
        <dbReference type="EMBL" id="KAJ4407337.1"/>
    </source>
</evidence>
<reference evidence="1" key="1">
    <citation type="submission" date="2022-10" db="EMBL/GenBank/DDBJ databases">
        <title>Tapping the CABI collections for fungal endophytes: first genome assemblies for Collariella, Neodidymelliopsis, Ascochyta clinopodiicola, Didymella pomorum, Didymosphaeria variabile, Neocosmospora piperis and Neocucurbitaria cava.</title>
        <authorList>
            <person name="Hill R."/>
        </authorList>
    </citation>
    <scope>NUCLEOTIDE SEQUENCE</scope>
    <source>
        <strain evidence="1">IMI 355091</strain>
    </source>
</reference>
<name>A0A9W8ZHN0_9PLEO</name>
<evidence type="ECO:0000313" key="2">
    <source>
        <dbReference type="Proteomes" id="UP001140510"/>
    </source>
</evidence>
<sequence>MLENSMLESVPFRFLDLPKEIRFMVYENLNISTKQIRLLPLEGELKIEQRTVTAFYWEQPAITIILQTLPVQVFTTCRTVYSEAFPFLTRKLDRIRETIPVISVGADCLYTDALHSTQSLLRSLLDNLNQHPFFKSQAESAILQSKDQDLTPQYPKQVHQWLAQTTHLLLSQRPPPCPFSGFMSSRTHPTHRLIIEVPKVWRYTSYRGLAVGSPTHVGTPPLYTASVSTQLTELWNDLARYTKGLKHVKSGAIVFGQEDERVLMRGGLVVKKTAALDFGICRVVE</sequence>
<proteinExistence type="predicted"/>
<dbReference type="Proteomes" id="UP001140510">
    <property type="component" value="Unassembled WGS sequence"/>
</dbReference>
<keyword evidence="2" id="KW-1185">Reference proteome</keyword>